<feature type="domain" description="DM2" evidence="2">
    <location>
        <begin position="173"/>
        <end position="269"/>
    </location>
</feature>
<dbReference type="InterPro" id="IPR038041">
    <property type="entry name" value="SMARCD1_SWIB_dom"/>
</dbReference>
<dbReference type="RefSeq" id="XP_010783905.1">
    <property type="nucleotide sequence ID" value="XM_010785603.1"/>
</dbReference>
<sequence length="408" mass="47426">MCFYSTKKKKMADKILPQRIRELVPESQAYMDLLAFERKLDQTIMRKRLDIQEALKRPIKQKRKLRIFISNTFNPAKPDAEDGEGTVASWELRVEGRLLEDSAVSKYEATKQKRKFSSFFKSLVIELDKDLYGPDNHLVEWHRTATTQETDGFQVKRPGDVGVRCTVLLMLDYQPPQFKLDPRLARMLGIHTQTRPVIIQALWQYVKTHKLQDPHEREFINCDKYLQQILIPERPTHPRIKKQNGTEIFETQRMKFSEIPQRLHALLMPPEPIIINHVISVDPNDQKKTACYDIDVEVDDTLKTQMNSFLLSTASQQEIAGLDNKIHETIETINQLKTQREFMLSFARDPQGFINDWLQSQCRDLKVSHSVTAGSDLEPGISPDAMLLLCQNNKDVNELCIRSCFVRF</sequence>
<comment type="similarity">
    <text evidence="1">Belongs to the SMARCD family.</text>
</comment>
<gene>
    <name evidence="4" type="primary">LOC104957928</name>
</gene>
<dbReference type="OrthoDB" id="10263741at2759"/>
<dbReference type="PANTHER" id="PTHR13844">
    <property type="entry name" value="SWI/SNF-RELATED MATRIX-ASSOCIATED ACTIN-DEPENDENT REGULATOR OF CHROMATIN SUBFAMILY D"/>
    <property type="match status" value="1"/>
</dbReference>
<dbReference type="Gene3D" id="1.10.245.10">
    <property type="entry name" value="SWIB/MDM2 domain"/>
    <property type="match status" value="1"/>
</dbReference>
<evidence type="ECO:0000259" key="2">
    <source>
        <dbReference type="PROSITE" id="PS51925"/>
    </source>
</evidence>
<dbReference type="CDD" id="cd17674">
    <property type="entry name" value="SWIB_BAF60A"/>
    <property type="match status" value="1"/>
</dbReference>
<reference evidence="4" key="1">
    <citation type="submission" date="2025-08" db="UniProtKB">
        <authorList>
            <consortium name="RefSeq"/>
        </authorList>
    </citation>
    <scope>IDENTIFICATION</scope>
    <source>
        <tissue evidence="4">Muscle</tissue>
    </source>
</reference>
<evidence type="ECO:0000256" key="1">
    <source>
        <dbReference type="ARBA" id="ARBA00010619"/>
    </source>
</evidence>
<dbReference type="SMART" id="SM00151">
    <property type="entry name" value="SWIB"/>
    <property type="match status" value="1"/>
</dbReference>
<protein>
    <submittedName>
        <fullName evidence="4">SWI/SNF-related matrix-associated actin-dependent regulator of chromatin subfamily D member 1-like</fullName>
    </submittedName>
</protein>
<dbReference type="InterPro" id="IPR036885">
    <property type="entry name" value="SWIB_MDM2_dom_sf"/>
</dbReference>
<dbReference type="GO" id="GO:0005654">
    <property type="term" value="C:nucleoplasm"/>
    <property type="evidence" value="ECO:0007669"/>
    <property type="project" value="UniProtKB-ARBA"/>
</dbReference>
<proteinExistence type="inferred from homology"/>
<evidence type="ECO:0000313" key="3">
    <source>
        <dbReference type="Proteomes" id="UP000504611"/>
    </source>
</evidence>
<organism evidence="3 4">
    <name type="scientific">Notothenia coriiceps</name>
    <name type="common">black rockcod</name>
    <dbReference type="NCBI Taxonomy" id="8208"/>
    <lineage>
        <taxon>Eukaryota</taxon>
        <taxon>Metazoa</taxon>
        <taxon>Chordata</taxon>
        <taxon>Craniata</taxon>
        <taxon>Vertebrata</taxon>
        <taxon>Euteleostomi</taxon>
        <taxon>Actinopterygii</taxon>
        <taxon>Neopterygii</taxon>
        <taxon>Teleostei</taxon>
        <taxon>Neoteleostei</taxon>
        <taxon>Acanthomorphata</taxon>
        <taxon>Eupercaria</taxon>
        <taxon>Perciformes</taxon>
        <taxon>Notothenioidei</taxon>
        <taxon>Nototheniidae</taxon>
        <taxon>Notothenia</taxon>
    </lineage>
</organism>
<dbReference type="Proteomes" id="UP000504611">
    <property type="component" value="Unplaced"/>
</dbReference>
<dbReference type="AlphaFoldDB" id="A0A6I9P895"/>
<dbReference type="GeneID" id="104957928"/>
<dbReference type="PROSITE" id="PS51925">
    <property type="entry name" value="SWIB_MDM2"/>
    <property type="match status" value="1"/>
</dbReference>
<dbReference type="SUPFAM" id="SSF47592">
    <property type="entry name" value="SWIB/MDM2 domain"/>
    <property type="match status" value="1"/>
</dbReference>
<accession>A0A6I9P895</accession>
<dbReference type="InterPro" id="IPR003121">
    <property type="entry name" value="SWIB_MDM2_domain"/>
</dbReference>
<dbReference type="KEGG" id="ncc:104957928"/>
<dbReference type="Pfam" id="PF02201">
    <property type="entry name" value="SWIB"/>
    <property type="match status" value="1"/>
</dbReference>
<dbReference type="InterPro" id="IPR019835">
    <property type="entry name" value="SWIB_domain"/>
</dbReference>
<name>A0A6I9P895_9TELE</name>
<keyword evidence="3" id="KW-1185">Reference proteome</keyword>
<evidence type="ECO:0000313" key="4">
    <source>
        <dbReference type="RefSeq" id="XP_010783905.1"/>
    </source>
</evidence>